<dbReference type="RefSeq" id="WP_074696197.1">
    <property type="nucleotide sequence ID" value="NZ_FNJN01000005.1"/>
</dbReference>
<sequence length="96" mass="10642">MTIRFDGDRHAQLVEVLRDATESIGRHLENLDAIVAAGRDEWTGDARTAYDTAHRQWSQALERMNANLDDAASGMDAARSAFATAEALVTRLWVRA</sequence>
<evidence type="ECO:0000256" key="1">
    <source>
        <dbReference type="RuleBase" id="RU362001"/>
    </source>
</evidence>
<protein>
    <recommendedName>
        <fullName evidence="1">ESAT-6-like protein</fullName>
    </recommendedName>
</protein>
<name>A0A1H0QTF1_MICTS</name>
<dbReference type="Gene3D" id="1.10.287.1060">
    <property type="entry name" value="ESAT-6-like"/>
    <property type="match status" value="1"/>
</dbReference>
<accession>A0A1H0QTF1</accession>
<dbReference type="EMBL" id="FNJN01000005">
    <property type="protein sequence ID" value="SDP20604.1"/>
    <property type="molecule type" value="Genomic_DNA"/>
</dbReference>
<evidence type="ECO:0000313" key="3">
    <source>
        <dbReference type="Proteomes" id="UP000186456"/>
    </source>
</evidence>
<evidence type="ECO:0000313" key="2">
    <source>
        <dbReference type="EMBL" id="SDP20604.1"/>
    </source>
</evidence>
<reference evidence="2 3" key="1">
    <citation type="submission" date="2016-10" db="EMBL/GenBank/DDBJ databases">
        <authorList>
            <person name="de Groot N.N."/>
        </authorList>
    </citation>
    <scope>NUCLEOTIDE SEQUENCE [LARGE SCALE GENOMIC DNA]</scope>
    <source>
        <strain evidence="2 3">StLB037</strain>
    </source>
</reference>
<comment type="similarity">
    <text evidence="1">Belongs to the WXG100 family.</text>
</comment>
<gene>
    <name evidence="2" type="ORF">SAMN04487788_2553</name>
</gene>
<dbReference type="AlphaFoldDB" id="A0A1H0QTF1"/>
<dbReference type="Proteomes" id="UP000186456">
    <property type="component" value="Unassembled WGS sequence"/>
</dbReference>
<proteinExistence type="inferred from homology"/>
<dbReference type="InterPro" id="IPR036689">
    <property type="entry name" value="ESAT-6-like_sf"/>
</dbReference>
<organism evidence="2 3">
    <name type="scientific">Microbacterium testaceum (strain StLB037)</name>
    <dbReference type="NCBI Taxonomy" id="979556"/>
    <lineage>
        <taxon>Bacteria</taxon>
        <taxon>Bacillati</taxon>
        <taxon>Actinomycetota</taxon>
        <taxon>Actinomycetes</taxon>
        <taxon>Micrococcales</taxon>
        <taxon>Microbacteriaceae</taxon>
        <taxon>Microbacterium</taxon>
    </lineage>
</organism>
<dbReference type="SUPFAM" id="SSF140453">
    <property type="entry name" value="EsxAB dimer-like"/>
    <property type="match status" value="1"/>
</dbReference>
<dbReference type="InterPro" id="IPR010310">
    <property type="entry name" value="T7SS_ESAT-6-like"/>
</dbReference>
<dbReference type="NCBIfam" id="TIGR03930">
    <property type="entry name" value="WXG100_ESAT6"/>
    <property type="match status" value="1"/>
</dbReference>
<dbReference type="Pfam" id="PF06013">
    <property type="entry name" value="WXG100"/>
    <property type="match status" value="1"/>
</dbReference>